<dbReference type="SUPFAM" id="SSF56801">
    <property type="entry name" value="Acetyl-CoA synthetase-like"/>
    <property type="match status" value="1"/>
</dbReference>
<dbReference type="PROSITE" id="PS00455">
    <property type="entry name" value="AMP_BINDING"/>
    <property type="match status" value="1"/>
</dbReference>
<dbReference type="Gene3D" id="3.40.50.12780">
    <property type="entry name" value="N-terminal domain of ligase-like"/>
    <property type="match status" value="1"/>
</dbReference>
<reference evidence="5" key="1">
    <citation type="journal article" date="2019" name="Int. J. Syst. Evol. Microbiol.">
        <title>The Global Catalogue of Microorganisms (GCM) 10K type strain sequencing project: providing services to taxonomists for standard genome sequencing and annotation.</title>
        <authorList>
            <consortium name="The Broad Institute Genomics Platform"/>
            <consortium name="The Broad Institute Genome Sequencing Center for Infectious Disease"/>
            <person name="Wu L."/>
            <person name="Ma J."/>
        </authorList>
    </citation>
    <scope>NUCLEOTIDE SEQUENCE [LARGE SCALE GENOMIC DNA]</scope>
    <source>
        <strain evidence="5">PCU 266</strain>
    </source>
</reference>
<feature type="compositionally biased region" description="Pro residues" evidence="1">
    <location>
        <begin position="127"/>
        <end position="136"/>
    </location>
</feature>
<keyword evidence="5" id="KW-1185">Reference proteome</keyword>
<dbReference type="InterPro" id="IPR042099">
    <property type="entry name" value="ANL_N_sf"/>
</dbReference>
<dbReference type="InterPro" id="IPR000873">
    <property type="entry name" value="AMP-dep_synth/lig_dom"/>
</dbReference>
<evidence type="ECO:0000259" key="3">
    <source>
        <dbReference type="Pfam" id="PF13193"/>
    </source>
</evidence>
<dbReference type="InterPro" id="IPR025110">
    <property type="entry name" value="AMP-bd_C"/>
</dbReference>
<dbReference type="InterPro" id="IPR045851">
    <property type="entry name" value="AMP-bd_C_sf"/>
</dbReference>
<name>A0ABW0AQ90_9ACTN</name>
<evidence type="ECO:0000313" key="5">
    <source>
        <dbReference type="Proteomes" id="UP001596160"/>
    </source>
</evidence>
<accession>A0ABW0AQ90</accession>
<evidence type="ECO:0000259" key="2">
    <source>
        <dbReference type="Pfam" id="PF00501"/>
    </source>
</evidence>
<dbReference type="Pfam" id="PF13193">
    <property type="entry name" value="AMP-binding_C"/>
    <property type="match status" value="1"/>
</dbReference>
<dbReference type="PANTHER" id="PTHR45527:SF1">
    <property type="entry name" value="FATTY ACID SYNTHASE"/>
    <property type="match status" value="1"/>
</dbReference>
<organism evidence="4 5">
    <name type="scientific">Streptomyces amakusaensis</name>
    <dbReference type="NCBI Taxonomy" id="67271"/>
    <lineage>
        <taxon>Bacteria</taxon>
        <taxon>Bacillati</taxon>
        <taxon>Actinomycetota</taxon>
        <taxon>Actinomycetes</taxon>
        <taxon>Kitasatosporales</taxon>
        <taxon>Streptomycetaceae</taxon>
        <taxon>Streptomyces</taxon>
    </lineage>
</organism>
<dbReference type="EMBL" id="JBHSKP010000027">
    <property type="protein sequence ID" value="MFC5155959.1"/>
    <property type="molecule type" value="Genomic_DNA"/>
</dbReference>
<dbReference type="RefSeq" id="WP_344484513.1">
    <property type="nucleotide sequence ID" value="NZ_BAAASB010000024.1"/>
</dbReference>
<dbReference type="Gene3D" id="3.30.300.30">
    <property type="match status" value="1"/>
</dbReference>
<feature type="domain" description="AMP-binding enzyme C-terminal" evidence="3">
    <location>
        <begin position="407"/>
        <end position="490"/>
    </location>
</feature>
<feature type="region of interest" description="Disordered" evidence="1">
    <location>
        <begin position="117"/>
        <end position="139"/>
    </location>
</feature>
<dbReference type="PANTHER" id="PTHR45527">
    <property type="entry name" value="NONRIBOSOMAL PEPTIDE SYNTHETASE"/>
    <property type="match status" value="1"/>
</dbReference>
<protein>
    <submittedName>
        <fullName evidence="4">AMP-binding protein</fullName>
    </submittedName>
</protein>
<dbReference type="InterPro" id="IPR020845">
    <property type="entry name" value="AMP-binding_CS"/>
</dbReference>
<proteinExistence type="predicted"/>
<dbReference type="Proteomes" id="UP001596160">
    <property type="component" value="Unassembled WGS sequence"/>
</dbReference>
<comment type="caution">
    <text evidence="4">The sequence shown here is derived from an EMBL/GenBank/DDBJ whole genome shotgun (WGS) entry which is preliminary data.</text>
</comment>
<evidence type="ECO:0000256" key="1">
    <source>
        <dbReference type="SAM" id="MobiDB-lite"/>
    </source>
</evidence>
<sequence length="514" mass="53879">MNDPSPIHVAVARRAAATPDAIAVVTPHERVGYAELDAAADGWAARLGELGVGPGDLVPVDLPRSAELVAVLLGVLKSGAGYAALDHRWPPERVRTVLETLSPPLFITRRPVPGALVPSWAPDGEPPRAPRTPPPDVTGDAPATVFFTSGTSGAPKAVVSPHRATTRLARDARAWTGPGRSMAQISPVSWDAFSLEVWGTLITGGRCVVSEGDHLLPSGLRSLIREFGADAAFLTTSLLNLIAEEDPDSLRGLRTLVTGGERMSAGHVRRCLETHPGLEVINGYGPVESCVFAATHPVEPDDCAAPEGVPLGTAVSRTGIHVLRGEEPAAPGEIGEICLSGDGLALGYLGDPGLTAAKFPTVRVAGSPTRIYRTGDRGLLDARGVLHFRGRGDRQLKIAGHRVEPQEIEAAARRIPGVRACAVAALRDTADGTGGTRLALFYTTEPPGAPEHRDLGPAALRRELAARLPRHLVPHFLSPQPAFPLTPNGKVDRAALLALLPVPAAEGHAPNRSS</sequence>
<gene>
    <name evidence="4" type="ORF">ACFPRH_30030</name>
</gene>
<feature type="domain" description="AMP-dependent synthetase/ligase" evidence="2">
    <location>
        <begin position="12"/>
        <end position="349"/>
    </location>
</feature>
<dbReference type="Pfam" id="PF00501">
    <property type="entry name" value="AMP-binding"/>
    <property type="match status" value="1"/>
</dbReference>
<evidence type="ECO:0000313" key="4">
    <source>
        <dbReference type="EMBL" id="MFC5155959.1"/>
    </source>
</evidence>